<evidence type="ECO:0000313" key="5">
    <source>
        <dbReference type="EMBL" id="CRK94237.1"/>
    </source>
</evidence>
<dbReference type="PROSITE" id="PS51808">
    <property type="entry name" value="CHCH"/>
    <property type="match status" value="1"/>
</dbReference>
<evidence type="ECO:0000313" key="6">
    <source>
        <dbReference type="Proteomes" id="UP000183832"/>
    </source>
</evidence>
<comment type="similarity">
    <text evidence="1 3">Belongs to the CMC family.</text>
</comment>
<feature type="compositionally biased region" description="Polar residues" evidence="4">
    <location>
        <begin position="1"/>
        <end position="10"/>
    </location>
</feature>
<keyword evidence="2" id="KW-1015">Disulfide bond</keyword>
<dbReference type="Proteomes" id="UP000183832">
    <property type="component" value="Unassembled WGS sequence"/>
</dbReference>
<dbReference type="Pfam" id="PF08583">
    <property type="entry name" value="Cmc1"/>
    <property type="match status" value="1"/>
</dbReference>
<dbReference type="PANTHER" id="PTHR22977">
    <property type="entry name" value="COX ASSEMBLY MITOCHONDRIAL PROTEIN"/>
    <property type="match status" value="1"/>
</dbReference>
<feature type="region of interest" description="Disordered" evidence="4">
    <location>
        <begin position="1"/>
        <end position="26"/>
    </location>
</feature>
<comment type="subcellular location">
    <subcellularLocation>
        <location evidence="3">Mitochondrion</location>
    </subcellularLocation>
</comment>
<protein>
    <recommendedName>
        <fullName evidence="3">COX assembly mitochondrial protein</fullName>
    </recommendedName>
</protein>
<keyword evidence="6" id="KW-1185">Reference proteome</keyword>
<dbReference type="AlphaFoldDB" id="A0A1J1I1S4"/>
<evidence type="ECO:0000256" key="1">
    <source>
        <dbReference type="ARBA" id="ARBA00007347"/>
    </source>
</evidence>
<reference evidence="5 6" key="1">
    <citation type="submission" date="2015-04" db="EMBL/GenBank/DDBJ databases">
        <authorList>
            <person name="Syromyatnikov M.Y."/>
            <person name="Popov V.N."/>
        </authorList>
    </citation>
    <scope>NUCLEOTIDE SEQUENCE [LARGE SCALE GENOMIC DNA]</scope>
</reference>
<evidence type="ECO:0000256" key="3">
    <source>
        <dbReference type="RuleBase" id="RU364104"/>
    </source>
</evidence>
<evidence type="ECO:0000256" key="2">
    <source>
        <dbReference type="ARBA" id="ARBA00023157"/>
    </source>
</evidence>
<accession>A0A1J1I1S4</accession>
<name>A0A1J1I1S4_9DIPT</name>
<dbReference type="EMBL" id="CVRI01000038">
    <property type="protein sequence ID" value="CRK94237.1"/>
    <property type="molecule type" value="Genomic_DNA"/>
</dbReference>
<dbReference type="InterPro" id="IPR013892">
    <property type="entry name" value="Cyt_c_biogenesis_Cmc1-like"/>
</dbReference>
<sequence length="131" mass="15248">MENQESSPTVLPQKFGAGPYGLGDPDDKSLRRVEKEVMVPKVMRDKAKVEKCLEEVQAFESCCKQNSLLMVVTCRKQNNLMKECLAKWYQDEVFKKECTEVYLKERSEFRRTGLEKKHREYIAKQHEAGIA</sequence>
<dbReference type="OrthoDB" id="6224010at2759"/>
<dbReference type="STRING" id="568069.A0A1J1I1S4"/>
<evidence type="ECO:0000256" key="4">
    <source>
        <dbReference type="SAM" id="MobiDB-lite"/>
    </source>
</evidence>
<keyword evidence="3" id="KW-0496">Mitochondrion</keyword>
<dbReference type="PANTHER" id="PTHR22977:SF5">
    <property type="entry name" value="COX ASSEMBLY MITOCHONDRIAL PROTEIN HOMOLOG"/>
    <property type="match status" value="1"/>
</dbReference>
<proteinExistence type="inferred from homology"/>
<dbReference type="GO" id="GO:0005739">
    <property type="term" value="C:mitochondrion"/>
    <property type="evidence" value="ECO:0007669"/>
    <property type="project" value="UniProtKB-SubCell"/>
</dbReference>
<organism evidence="5 6">
    <name type="scientific">Clunio marinus</name>
    <dbReference type="NCBI Taxonomy" id="568069"/>
    <lineage>
        <taxon>Eukaryota</taxon>
        <taxon>Metazoa</taxon>
        <taxon>Ecdysozoa</taxon>
        <taxon>Arthropoda</taxon>
        <taxon>Hexapoda</taxon>
        <taxon>Insecta</taxon>
        <taxon>Pterygota</taxon>
        <taxon>Neoptera</taxon>
        <taxon>Endopterygota</taxon>
        <taxon>Diptera</taxon>
        <taxon>Nematocera</taxon>
        <taxon>Chironomoidea</taxon>
        <taxon>Chironomidae</taxon>
        <taxon>Clunio</taxon>
    </lineage>
</organism>
<gene>
    <name evidence="5" type="ORF">CLUMA_CG007752</name>
</gene>